<dbReference type="Pfam" id="PF01420">
    <property type="entry name" value="Methylase_S"/>
    <property type="match status" value="2"/>
</dbReference>
<accession>A0ABN4JI38</accession>
<protein>
    <recommendedName>
        <fullName evidence="4">Type I restriction modification DNA specificity domain-containing protein</fullName>
    </recommendedName>
</protein>
<feature type="domain" description="Type I restriction modification DNA specificity" evidence="4">
    <location>
        <begin position="78"/>
        <end position="254"/>
    </location>
</feature>
<keyword evidence="6" id="KW-1185">Reference proteome</keyword>
<sequence length="682" mass="75051">MKKNMPVASLDRILEATGGISRFRQFVLDAATSGRLAVPSDGEVSSLNQLSGLTSSIGKLAQRNSLRKLDIHYPGELPDGWRQVQLTDLGRIFGGNSVSDSERETLARVKEGYPFIATKDVGRGDTPLNYENGLKVPFDNTSYKVAAAGAVFICAEGGSAGKKCGITDRSVCFGNKLYAIEVTDDINPQYLLLVYQSSTFYESFLNEMTGMIGGVSLRKFLQLPILVPSKSVQDSIVHLVKHLMQLIDDFERAKLDREKARDELISASLGRLLTDSSSYTGKSNPENAEVMRSHILNITGRLSTETHIGHVRQLISSLAIRGQLTSQNTEDESISSLVDSLQTERDQLLEHGTLKRGRALPPVALDEVFQIPPSWRWVRLQDLLIFGPQNGLSPQQTTRVDAPRAVTLTATTSGSFDARHFKKVDADIPDDSELWLRFGDLLFQRGNSREHVGISAVYKEGPNEFIYPDLMIKVRVSDQINVDYIHLFANSPFGREYFTSRATGAQTTMPKINQVTLLSFPIALPPKAEQSRIVSTATSLNAICDKLETEFKSRELETEMYLSAVFGVSVGKREGKTQPAIPPAPRDVMASKMKNKDPNEIPSLPDHRVSKVSSIGTVDALVECLRTFGPSASPRDLHGASGLGTSNDDIEVFFDLLREAKSSNRLSVPFGDGLIRDISDEN</sequence>
<evidence type="ECO:0000259" key="4">
    <source>
        <dbReference type="Pfam" id="PF01420"/>
    </source>
</evidence>
<dbReference type="PANTHER" id="PTHR43140">
    <property type="entry name" value="TYPE-1 RESTRICTION ENZYME ECOKI SPECIFICITY PROTEIN"/>
    <property type="match status" value="1"/>
</dbReference>
<dbReference type="CDD" id="cd16961">
    <property type="entry name" value="RMtype1_S_TRD-CR_like"/>
    <property type="match status" value="1"/>
</dbReference>
<comment type="similarity">
    <text evidence="1">Belongs to the type-I restriction system S methylase family.</text>
</comment>
<evidence type="ECO:0000256" key="2">
    <source>
        <dbReference type="ARBA" id="ARBA00022747"/>
    </source>
</evidence>
<dbReference type="Proteomes" id="UP000060277">
    <property type="component" value="Chromosome"/>
</dbReference>
<dbReference type="InterPro" id="IPR000055">
    <property type="entry name" value="Restrct_endonuc_typeI_TRD"/>
</dbReference>
<dbReference type="InterPro" id="IPR051212">
    <property type="entry name" value="Type-I_RE_S_subunit"/>
</dbReference>
<dbReference type="SUPFAM" id="SSF116734">
    <property type="entry name" value="DNA methylase specificity domain"/>
    <property type="match status" value="2"/>
</dbReference>
<dbReference type="CDD" id="cd17261">
    <property type="entry name" value="RMtype1_S_EcoKI-TRD2-CR2_like"/>
    <property type="match status" value="1"/>
</dbReference>
<gene>
    <name evidence="5" type="ORF">AT302_08120</name>
</gene>
<organism evidence="5 6">
    <name type="scientific">Pandoraea norimbergensis</name>
    <dbReference type="NCBI Taxonomy" id="93219"/>
    <lineage>
        <taxon>Bacteria</taxon>
        <taxon>Pseudomonadati</taxon>
        <taxon>Pseudomonadota</taxon>
        <taxon>Betaproteobacteria</taxon>
        <taxon>Burkholderiales</taxon>
        <taxon>Burkholderiaceae</taxon>
        <taxon>Pandoraea</taxon>
    </lineage>
</organism>
<proteinExistence type="inferred from homology"/>
<dbReference type="EMBL" id="CP013480">
    <property type="protein sequence ID" value="ALS59725.1"/>
    <property type="molecule type" value="Genomic_DNA"/>
</dbReference>
<dbReference type="InterPro" id="IPR044946">
    <property type="entry name" value="Restrct_endonuc_typeI_TRD_sf"/>
</dbReference>
<dbReference type="Gene3D" id="3.90.220.20">
    <property type="entry name" value="DNA methylase specificity domains"/>
    <property type="match status" value="2"/>
</dbReference>
<evidence type="ECO:0000313" key="6">
    <source>
        <dbReference type="Proteomes" id="UP000060277"/>
    </source>
</evidence>
<keyword evidence="3" id="KW-0238">DNA-binding</keyword>
<keyword evidence="2" id="KW-0680">Restriction system</keyword>
<evidence type="ECO:0000256" key="1">
    <source>
        <dbReference type="ARBA" id="ARBA00010923"/>
    </source>
</evidence>
<reference evidence="6" key="1">
    <citation type="submission" date="2015-12" db="EMBL/GenBank/DDBJ databases">
        <title>Complete genome sequence of Pandoraea norimbergensis DSM 11628.</title>
        <authorList>
            <person name="Ee R."/>
            <person name="Lim Y.-L."/>
            <person name="Yong D."/>
            <person name="Yin W.-F."/>
            <person name="Chan K.-G."/>
        </authorList>
    </citation>
    <scope>NUCLEOTIDE SEQUENCE [LARGE SCALE GENOMIC DNA]</scope>
    <source>
        <strain evidence="6">DSM 11628</strain>
    </source>
</reference>
<dbReference type="PANTHER" id="PTHR43140:SF1">
    <property type="entry name" value="TYPE I RESTRICTION ENZYME ECOKI SPECIFICITY SUBUNIT"/>
    <property type="match status" value="1"/>
</dbReference>
<feature type="domain" description="Type I restriction modification DNA specificity" evidence="4">
    <location>
        <begin position="450"/>
        <end position="552"/>
    </location>
</feature>
<evidence type="ECO:0000256" key="3">
    <source>
        <dbReference type="ARBA" id="ARBA00023125"/>
    </source>
</evidence>
<evidence type="ECO:0000313" key="5">
    <source>
        <dbReference type="EMBL" id="ALS59725.1"/>
    </source>
</evidence>
<name>A0ABN4JI38_9BURK</name>
<dbReference type="RefSeq" id="WP_058376646.1">
    <property type="nucleotide sequence ID" value="NZ_CP013480.3"/>
</dbReference>